<gene>
    <name evidence="1" type="ORF">TWF718_007943</name>
</gene>
<dbReference type="EMBL" id="JAVHNR010000005">
    <property type="protein sequence ID" value="KAK6342539.1"/>
    <property type="molecule type" value="Genomic_DNA"/>
</dbReference>
<reference evidence="1 2" key="1">
    <citation type="submission" date="2019-10" db="EMBL/GenBank/DDBJ databases">
        <authorList>
            <person name="Palmer J.M."/>
        </authorList>
    </citation>
    <scope>NUCLEOTIDE SEQUENCE [LARGE SCALE GENOMIC DNA]</scope>
    <source>
        <strain evidence="1 2">TWF718</strain>
    </source>
</reference>
<proteinExistence type="predicted"/>
<dbReference type="Proteomes" id="UP001313282">
    <property type="component" value="Unassembled WGS sequence"/>
</dbReference>
<name>A0AAN8RMM1_9PEZI</name>
<evidence type="ECO:0000313" key="1">
    <source>
        <dbReference type="EMBL" id="KAK6342539.1"/>
    </source>
</evidence>
<accession>A0AAN8RMM1</accession>
<keyword evidence="2" id="KW-1185">Reference proteome</keyword>
<dbReference type="AlphaFoldDB" id="A0AAN8RMM1"/>
<protein>
    <submittedName>
        <fullName evidence="1">Uncharacterized protein</fullName>
    </submittedName>
</protein>
<comment type="caution">
    <text evidence="1">The sequence shown here is derived from an EMBL/GenBank/DDBJ whole genome shotgun (WGS) entry which is preliminary data.</text>
</comment>
<organism evidence="1 2">
    <name type="scientific">Orbilia javanica</name>
    <dbReference type="NCBI Taxonomy" id="47235"/>
    <lineage>
        <taxon>Eukaryota</taxon>
        <taxon>Fungi</taxon>
        <taxon>Dikarya</taxon>
        <taxon>Ascomycota</taxon>
        <taxon>Pezizomycotina</taxon>
        <taxon>Orbiliomycetes</taxon>
        <taxon>Orbiliales</taxon>
        <taxon>Orbiliaceae</taxon>
        <taxon>Orbilia</taxon>
    </lineage>
</organism>
<sequence>MGSLSLKATIDRAFIDTHPNELFCVSRKVDGIFTRFIKSDGKLQENIDLSWTNIYRVYFATEQGDKFTDRRRVEYGQTLKYITGRGLQEATGDPDRSGRFTIIGSPGPEFSICIETLVGDDWVLMYTRAYLDSNDSINIQPFQDYALHWSTGTAPTPATTIHFTSYHGSQISKTVRYGYSTPNKPESGEKFAWHE</sequence>
<evidence type="ECO:0000313" key="2">
    <source>
        <dbReference type="Proteomes" id="UP001313282"/>
    </source>
</evidence>